<comment type="caution">
    <text evidence="7">The sequence shown here is derived from an EMBL/GenBank/DDBJ whole genome shotgun (WGS) entry which is preliminary data.</text>
</comment>
<dbReference type="AlphaFoldDB" id="A0A218X7M0"/>
<evidence type="ECO:0000313" key="8">
    <source>
        <dbReference type="Proteomes" id="UP000197138"/>
    </source>
</evidence>
<sequence>MAPEWVYNLSITSKVDVYSYGIVLLEMVTGRSPGVGVLDASVGGETENRGLTSWVKQKMSGEVPMATRIEEIVDHSIEGGYDVKKVEVLVAVALQCVADDKDDRPTMSQVVEMLHRCTNKAEI</sequence>
<keyword evidence="5" id="KW-0472">Membrane</keyword>
<keyword evidence="2" id="KW-0812">Transmembrane</keyword>
<evidence type="ECO:0000256" key="3">
    <source>
        <dbReference type="ARBA" id="ARBA00022729"/>
    </source>
</evidence>
<accession>A0A218X7M0</accession>
<dbReference type="PANTHER" id="PTHR47974:SF3">
    <property type="entry name" value="RECEPTOR-LIKE SERINE_THREONINE-PROTEIN KINASE"/>
    <property type="match status" value="1"/>
</dbReference>
<protein>
    <recommendedName>
        <fullName evidence="6">Protein kinase domain-containing protein</fullName>
    </recommendedName>
</protein>
<feature type="domain" description="Protein kinase" evidence="6">
    <location>
        <begin position="1"/>
        <end position="118"/>
    </location>
</feature>
<organism evidence="7 8">
    <name type="scientific">Punica granatum</name>
    <name type="common">Pomegranate</name>
    <dbReference type="NCBI Taxonomy" id="22663"/>
    <lineage>
        <taxon>Eukaryota</taxon>
        <taxon>Viridiplantae</taxon>
        <taxon>Streptophyta</taxon>
        <taxon>Embryophyta</taxon>
        <taxon>Tracheophyta</taxon>
        <taxon>Spermatophyta</taxon>
        <taxon>Magnoliopsida</taxon>
        <taxon>eudicotyledons</taxon>
        <taxon>Gunneridae</taxon>
        <taxon>Pentapetalae</taxon>
        <taxon>rosids</taxon>
        <taxon>malvids</taxon>
        <taxon>Myrtales</taxon>
        <taxon>Lythraceae</taxon>
        <taxon>Punica</taxon>
    </lineage>
</organism>
<keyword evidence="4" id="KW-1133">Transmembrane helix</keyword>
<proteinExistence type="predicted"/>
<name>A0A218X7M0_PUNGR</name>
<evidence type="ECO:0000313" key="7">
    <source>
        <dbReference type="EMBL" id="OWM80666.1"/>
    </source>
</evidence>
<dbReference type="Pfam" id="PF07714">
    <property type="entry name" value="PK_Tyr_Ser-Thr"/>
    <property type="match status" value="1"/>
</dbReference>
<dbReference type="InterPro" id="IPR001245">
    <property type="entry name" value="Ser-Thr/Tyr_kinase_cat_dom"/>
</dbReference>
<dbReference type="GO" id="GO:0004672">
    <property type="term" value="F:protein kinase activity"/>
    <property type="evidence" value="ECO:0007669"/>
    <property type="project" value="InterPro"/>
</dbReference>
<dbReference type="Gene3D" id="1.10.510.10">
    <property type="entry name" value="Transferase(Phosphotransferase) domain 1"/>
    <property type="match status" value="1"/>
</dbReference>
<dbReference type="SUPFAM" id="SSF56112">
    <property type="entry name" value="Protein kinase-like (PK-like)"/>
    <property type="match status" value="1"/>
</dbReference>
<evidence type="ECO:0000256" key="1">
    <source>
        <dbReference type="ARBA" id="ARBA00004167"/>
    </source>
</evidence>
<evidence type="ECO:0000256" key="5">
    <source>
        <dbReference type="ARBA" id="ARBA00023136"/>
    </source>
</evidence>
<dbReference type="Proteomes" id="UP000197138">
    <property type="component" value="Unassembled WGS sequence"/>
</dbReference>
<dbReference type="GO" id="GO:0005524">
    <property type="term" value="F:ATP binding"/>
    <property type="evidence" value="ECO:0007669"/>
    <property type="project" value="InterPro"/>
</dbReference>
<dbReference type="EMBL" id="MTKT01002214">
    <property type="protein sequence ID" value="OWM80666.1"/>
    <property type="molecule type" value="Genomic_DNA"/>
</dbReference>
<dbReference type="PROSITE" id="PS50011">
    <property type="entry name" value="PROTEIN_KINASE_DOM"/>
    <property type="match status" value="1"/>
</dbReference>
<dbReference type="GO" id="GO:0016020">
    <property type="term" value="C:membrane"/>
    <property type="evidence" value="ECO:0007669"/>
    <property type="project" value="UniProtKB-SubCell"/>
</dbReference>
<evidence type="ECO:0000256" key="2">
    <source>
        <dbReference type="ARBA" id="ARBA00022692"/>
    </source>
</evidence>
<dbReference type="PANTHER" id="PTHR47974">
    <property type="entry name" value="OS07G0415500 PROTEIN"/>
    <property type="match status" value="1"/>
</dbReference>
<comment type="subcellular location">
    <subcellularLocation>
        <location evidence="1">Membrane</location>
        <topology evidence="1">Single-pass membrane protein</topology>
    </subcellularLocation>
</comment>
<dbReference type="InterPro" id="IPR011009">
    <property type="entry name" value="Kinase-like_dom_sf"/>
</dbReference>
<reference evidence="8" key="1">
    <citation type="journal article" date="2017" name="Plant J.">
        <title>The pomegranate (Punica granatum L.) genome and the genomics of punicalagin biosynthesis.</title>
        <authorList>
            <person name="Qin G."/>
            <person name="Xu C."/>
            <person name="Ming R."/>
            <person name="Tang H."/>
            <person name="Guyot R."/>
            <person name="Kramer E.M."/>
            <person name="Hu Y."/>
            <person name="Yi X."/>
            <person name="Qi Y."/>
            <person name="Xu X."/>
            <person name="Gao Z."/>
            <person name="Pan H."/>
            <person name="Jian J."/>
            <person name="Tian Y."/>
            <person name="Yue Z."/>
            <person name="Xu Y."/>
        </authorList>
    </citation>
    <scope>NUCLEOTIDE SEQUENCE [LARGE SCALE GENOMIC DNA]</scope>
    <source>
        <strain evidence="8">cv. Dabenzi</strain>
    </source>
</reference>
<evidence type="ECO:0000259" key="6">
    <source>
        <dbReference type="PROSITE" id="PS50011"/>
    </source>
</evidence>
<keyword evidence="3" id="KW-0732">Signal</keyword>
<evidence type="ECO:0000256" key="4">
    <source>
        <dbReference type="ARBA" id="ARBA00022989"/>
    </source>
</evidence>
<dbReference type="InterPro" id="IPR000719">
    <property type="entry name" value="Prot_kinase_dom"/>
</dbReference>
<gene>
    <name evidence="7" type="ORF">CDL15_Pgr006696</name>
</gene>